<evidence type="ECO:0000313" key="2">
    <source>
        <dbReference type="Proteomes" id="UP000653454"/>
    </source>
</evidence>
<reference evidence="1" key="1">
    <citation type="submission" date="2020-11" db="EMBL/GenBank/DDBJ databases">
        <authorList>
            <person name="Whiteford S."/>
        </authorList>
    </citation>
    <scope>NUCLEOTIDE SEQUENCE</scope>
</reference>
<keyword evidence="2" id="KW-1185">Reference proteome</keyword>
<gene>
    <name evidence="1" type="ORF">PLXY2_LOCUS11517</name>
</gene>
<dbReference type="EMBL" id="CAJHNJ030000059">
    <property type="protein sequence ID" value="CAG9133268.1"/>
    <property type="molecule type" value="Genomic_DNA"/>
</dbReference>
<dbReference type="AlphaFoldDB" id="A0A8S4G2M5"/>
<protein>
    <submittedName>
        <fullName evidence="1">(diamondback moth) hypothetical protein</fullName>
    </submittedName>
</protein>
<name>A0A8S4G2M5_PLUXY</name>
<comment type="caution">
    <text evidence="1">The sequence shown here is derived from an EMBL/GenBank/DDBJ whole genome shotgun (WGS) entry which is preliminary data.</text>
</comment>
<dbReference type="Proteomes" id="UP000653454">
    <property type="component" value="Unassembled WGS sequence"/>
</dbReference>
<organism evidence="1 2">
    <name type="scientific">Plutella xylostella</name>
    <name type="common">Diamondback moth</name>
    <name type="synonym">Plutella maculipennis</name>
    <dbReference type="NCBI Taxonomy" id="51655"/>
    <lineage>
        <taxon>Eukaryota</taxon>
        <taxon>Metazoa</taxon>
        <taxon>Ecdysozoa</taxon>
        <taxon>Arthropoda</taxon>
        <taxon>Hexapoda</taxon>
        <taxon>Insecta</taxon>
        <taxon>Pterygota</taxon>
        <taxon>Neoptera</taxon>
        <taxon>Endopterygota</taxon>
        <taxon>Lepidoptera</taxon>
        <taxon>Glossata</taxon>
        <taxon>Ditrysia</taxon>
        <taxon>Yponomeutoidea</taxon>
        <taxon>Plutellidae</taxon>
        <taxon>Plutella</taxon>
    </lineage>
</organism>
<proteinExistence type="predicted"/>
<sequence>MAAVNNYGCNDLLMSTLRPSADIGAGATSVLLISKSQFKRSLSSPLPSKAYCGIGEWFQHPYRPVGPAEARRRVTRGACEPPPV</sequence>
<evidence type="ECO:0000313" key="1">
    <source>
        <dbReference type="EMBL" id="CAG9133268.1"/>
    </source>
</evidence>
<accession>A0A8S4G2M5</accession>